<evidence type="ECO:0000313" key="6">
    <source>
        <dbReference type="Proteomes" id="UP000235388"/>
    </source>
</evidence>
<dbReference type="Pfam" id="PF02558">
    <property type="entry name" value="ApbA"/>
    <property type="match status" value="1"/>
</dbReference>
<dbReference type="GO" id="GO:0005737">
    <property type="term" value="C:cytoplasm"/>
    <property type="evidence" value="ECO:0007669"/>
    <property type="project" value="TreeGrafter"/>
</dbReference>
<evidence type="ECO:0000313" key="7">
    <source>
        <dbReference type="Proteomes" id="UP000235392"/>
    </source>
</evidence>
<dbReference type="SUPFAM" id="SSF48179">
    <property type="entry name" value="6-phosphogluconate dehydrogenase C-terminal domain-like"/>
    <property type="match status" value="1"/>
</dbReference>
<proteinExistence type="predicted"/>
<dbReference type="OrthoDB" id="3609at2759"/>
<keyword evidence="6" id="KW-1185">Reference proteome</keyword>
<feature type="domain" description="Ketopantoate reductase N-terminal" evidence="1">
    <location>
        <begin position="7"/>
        <end position="173"/>
    </location>
</feature>
<dbReference type="Proteomes" id="UP000235388">
    <property type="component" value="Unassembled WGS sequence"/>
</dbReference>
<evidence type="ECO:0000313" key="4">
    <source>
        <dbReference type="EMBL" id="PLW29880.1"/>
    </source>
</evidence>
<dbReference type="AlphaFoldDB" id="A0A2N5TWL0"/>
<name>A0A2N5TWL0_9BASI</name>
<dbReference type="Gene3D" id="3.40.50.720">
    <property type="entry name" value="NAD(P)-binding Rossmann-like Domain"/>
    <property type="match status" value="1"/>
</dbReference>
<sequence>MASEIHILIVGAGAVGAFYGSRLHQPKEGVNVSFICRSNYEQVQAEGIEIESSTFGNYRIRPKRVFKSVDQAAELGPSGVGSKWDYVILCTKVLLDRVDDPGLLSPLLDIGDDGRPPPTLVLVQNGIGFEDNHRQRHPKIPILSAVTFINAEQLKPNLIKHNRWTRISIGPYHNFSSYILQPHPPVNPQLVTHSQSQLKLLVTMLRKGGIDDAEMHSEKALQIVRWHKLAINASMNPSSILSGGIPSSEMVKIPQLRLHLEGCMEEVLEAGKKIFGIDSFPPGSASIERILESSARSNELSIIKPSMLVDWELGRPLEIEAMLGLPIRITSRAGLKMGRIQSMYAFLSQLQLARSKTTSLNSARIESSVTPLSRRLDECIGLEA</sequence>
<dbReference type="Pfam" id="PF08546">
    <property type="entry name" value="ApbA_C"/>
    <property type="match status" value="1"/>
</dbReference>
<dbReference type="PANTHER" id="PTHR21708:SF26">
    <property type="entry name" value="2-DEHYDROPANTOATE 2-REDUCTASE"/>
    <property type="match status" value="1"/>
</dbReference>
<dbReference type="Proteomes" id="UP000235392">
    <property type="component" value="Unassembled WGS sequence"/>
</dbReference>
<dbReference type="InterPro" id="IPR051402">
    <property type="entry name" value="KPR-Related"/>
</dbReference>
<dbReference type="Gene3D" id="1.10.1040.10">
    <property type="entry name" value="N-(1-d-carboxylethyl)-l-norvaline Dehydrogenase, domain 2"/>
    <property type="match status" value="1"/>
</dbReference>
<dbReference type="InterPro" id="IPR013328">
    <property type="entry name" value="6PGD_dom2"/>
</dbReference>
<dbReference type="STRING" id="200324.A0A2N5TWL0"/>
<feature type="domain" description="Ketopantoate reductase C-terminal" evidence="2">
    <location>
        <begin position="224"/>
        <end position="350"/>
    </location>
</feature>
<dbReference type="FunFam" id="1.10.1040.10:FF:000017">
    <property type="entry name" value="2-dehydropantoate 2-reductase"/>
    <property type="match status" value="1"/>
</dbReference>
<evidence type="ECO:0000259" key="1">
    <source>
        <dbReference type="Pfam" id="PF02558"/>
    </source>
</evidence>
<evidence type="ECO:0008006" key="8">
    <source>
        <dbReference type="Google" id="ProtNLM"/>
    </source>
</evidence>
<dbReference type="InterPro" id="IPR013752">
    <property type="entry name" value="KPA_reductase"/>
</dbReference>
<dbReference type="SUPFAM" id="SSF51735">
    <property type="entry name" value="NAD(P)-binding Rossmann-fold domains"/>
    <property type="match status" value="1"/>
</dbReference>
<dbReference type="EMBL" id="PGCJ01000423">
    <property type="protein sequence ID" value="PLW29045.1"/>
    <property type="molecule type" value="Genomic_DNA"/>
</dbReference>
<organism evidence="4 7">
    <name type="scientific">Puccinia coronata f. sp. avenae</name>
    <dbReference type="NCBI Taxonomy" id="200324"/>
    <lineage>
        <taxon>Eukaryota</taxon>
        <taxon>Fungi</taxon>
        <taxon>Dikarya</taxon>
        <taxon>Basidiomycota</taxon>
        <taxon>Pucciniomycotina</taxon>
        <taxon>Pucciniomycetes</taxon>
        <taxon>Pucciniales</taxon>
        <taxon>Pucciniaceae</taxon>
        <taxon>Puccinia</taxon>
    </lineage>
</organism>
<dbReference type="FunFam" id="3.40.50.720:FF:000609">
    <property type="entry name" value="2-dehydropantoate 2-reductase"/>
    <property type="match status" value="1"/>
</dbReference>
<protein>
    <recommendedName>
        <fullName evidence="8">2-dehydropantoate 2-reductase</fullName>
    </recommendedName>
</protein>
<evidence type="ECO:0000313" key="3">
    <source>
        <dbReference type="EMBL" id="PLW29045.1"/>
    </source>
</evidence>
<evidence type="ECO:0000313" key="5">
    <source>
        <dbReference type="EMBL" id="PLW33944.1"/>
    </source>
</evidence>
<dbReference type="InterPro" id="IPR036291">
    <property type="entry name" value="NAD(P)-bd_dom_sf"/>
</dbReference>
<dbReference type="InterPro" id="IPR008927">
    <property type="entry name" value="6-PGluconate_DH-like_C_sf"/>
</dbReference>
<dbReference type="InterPro" id="IPR013332">
    <property type="entry name" value="KPR_N"/>
</dbReference>
<dbReference type="EMBL" id="PGCI01000316">
    <property type="protein sequence ID" value="PLW29880.1"/>
    <property type="molecule type" value="Genomic_DNA"/>
</dbReference>
<evidence type="ECO:0000259" key="2">
    <source>
        <dbReference type="Pfam" id="PF08546"/>
    </source>
</evidence>
<accession>A0A2N5TWL0</accession>
<gene>
    <name evidence="5" type="ORF">PCANC_20786</name>
    <name evidence="3" type="ORF">PCANC_24024</name>
    <name evidence="4" type="ORF">PCASD_16594</name>
</gene>
<comment type="caution">
    <text evidence="4">The sequence shown here is derived from an EMBL/GenBank/DDBJ whole genome shotgun (WGS) entry which is preliminary data.</text>
</comment>
<dbReference type="EMBL" id="PGCJ01000288">
    <property type="protein sequence ID" value="PLW33944.1"/>
    <property type="molecule type" value="Genomic_DNA"/>
</dbReference>
<dbReference type="PANTHER" id="PTHR21708">
    <property type="entry name" value="PROBABLE 2-DEHYDROPANTOATE 2-REDUCTASE"/>
    <property type="match status" value="1"/>
</dbReference>
<reference evidence="6 7" key="1">
    <citation type="submission" date="2017-11" db="EMBL/GenBank/DDBJ databases">
        <title>De novo assembly and phasing of dikaryotic genomes from two isolates of Puccinia coronata f. sp. avenae, the causal agent of oat crown rust.</title>
        <authorList>
            <person name="Miller M.E."/>
            <person name="Zhang Y."/>
            <person name="Omidvar V."/>
            <person name="Sperschneider J."/>
            <person name="Schwessinger B."/>
            <person name="Raley C."/>
            <person name="Palmer J.M."/>
            <person name="Garnica D."/>
            <person name="Upadhyaya N."/>
            <person name="Rathjen J."/>
            <person name="Taylor J.M."/>
            <person name="Park R.F."/>
            <person name="Dodds P.N."/>
            <person name="Hirsch C.D."/>
            <person name="Kianian S.F."/>
            <person name="Figueroa M."/>
        </authorList>
    </citation>
    <scope>NUCLEOTIDE SEQUENCE [LARGE SCALE GENOMIC DNA]</scope>
    <source>
        <strain evidence="3">12NC29</strain>
        <strain evidence="4">12SD80</strain>
    </source>
</reference>